<feature type="transmembrane region" description="Helical" evidence="1">
    <location>
        <begin position="5"/>
        <end position="25"/>
    </location>
</feature>
<comment type="caution">
    <text evidence="2">The sequence shown here is derived from an EMBL/GenBank/DDBJ whole genome shotgun (WGS) entry which is preliminary data.</text>
</comment>
<dbReference type="Proteomes" id="UP000722625">
    <property type="component" value="Unassembled WGS sequence"/>
</dbReference>
<evidence type="ECO:0000256" key="1">
    <source>
        <dbReference type="SAM" id="Phobius"/>
    </source>
</evidence>
<evidence type="ECO:0000313" key="3">
    <source>
        <dbReference type="Proteomes" id="UP000722625"/>
    </source>
</evidence>
<protein>
    <recommendedName>
        <fullName evidence="4">DUF3592 domain-containing protein</fullName>
    </recommendedName>
</protein>
<keyword evidence="1" id="KW-0812">Transmembrane</keyword>
<proteinExistence type="predicted"/>
<name>A0ABS5PFE3_9FLAO</name>
<feature type="transmembrane region" description="Helical" evidence="1">
    <location>
        <begin position="134"/>
        <end position="154"/>
    </location>
</feature>
<gene>
    <name evidence="2" type="ORF">KHA90_18530</name>
</gene>
<dbReference type="RefSeq" id="WP_213304420.1">
    <property type="nucleotide sequence ID" value="NZ_JAGYVZ010000019.1"/>
</dbReference>
<accession>A0ABS5PFE3</accession>
<reference evidence="2 3" key="1">
    <citation type="journal article" date="2018" name="Int. J. Syst. Evol. Microbiol.">
        <title>Flavobacterium chryseum sp. nov. and Flavobacterium psychroterrae sp. nov., novel environmental bacteria isolated from Antarctica.</title>
        <authorList>
            <person name="Kralova S."/>
            <person name="Svec P."/>
            <person name="Busse H.J."/>
            <person name="Stankova E."/>
            <person name="Vaczi P."/>
            <person name="Sedlacek I."/>
        </authorList>
    </citation>
    <scope>NUCLEOTIDE SEQUENCE [LARGE SCALE GENOMIC DNA]</scope>
    <source>
        <strain evidence="2 3">CCM 8827</strain>
    </source>
</reference>
<keyword evidence="3" id="KW-1185">Reference proteome</keyword>
<dbReference type="EMBL" id="JAGYVZ010000019">
    <property type="protein sequence ID" value="MBS7233022.1"/>
    <property type="molecule type" value="Genomic_DNA"/>
</dbReference>
<evidence type="ECO:0008006" key="4">
    <source>
        <dbReference type="Google" id="ProtNLM"/>
    </source>
</evidence>
<keyword evidence="1" id="KW-1133">Transmembrane helix</keyword>
<keyword evidence="1" id="KW-0472">Membrane</keyword>
<organism evidence="2 3">
    <name type="scientific">Flavobacterium psychroterrae</name>
    <dbReference type="NCBI Taxonomy" id="2133767"/>
    <lineage>
        <taxon>Bacteria</taxon>
        <taxon>Pseudomonadati</taxon>
        <taxon>Bacteroidota</taxon>
        <taxon>Flavobacteriia</taxon>
        <taxon>Flavobacteriales</taxon>
        <taxon>Flavobacteriaceae</taxon>
        <taxon>Flavobacterium</taxon>
    </lineage>
</organism>
<evidence type="ECO:0000313" key="2">
    <source>
        <dbReference type="EMBL" id="MBS7233022.1"/>
    </source>
</evidence>
<sequence length="162" mass="19281">MKKIYLLLVVINILILPIIFLSTAYKQYSYLTGNYAERIMRIEKCTSGSSSKRISTSVEGKINNQKVSFGLYDDDAYDFLSYLKNDRKKYLKNSDYNDLTLLKLNVRVVQFGDSKNVLYLKKEETKDEIIKKKLYPWIFIEFFIISLLLIFYFLKKYNKKRN</sequence>